<organism evidence="2">
    <name type="scientific">marine sediment metagenome</name>
    <dbReference type="NCBI Taxonomy" id="412755"/>
    <lineage>
        <taxon>unclassified sequences</taxon>
        <taxon>metagenomes</taxon>
        <taxon>ecological metagenomes</taxon>
    </lineage>
</organism>
<feature type="coiled-coil region" evidence="1">
    <location>
        <begin position="40"/>
        <end position="67"/>
    </location>
</feature>
<evidence type="ECO:0000256" key="1">
    <source>
        <dbReference type="SAM" id="Coils"/>
    </source>
</evidence>
<sequence length="116" mass="13344">MTDREDAIKIILDNGGNMTEQDIQDVMDDIKKNNPKPDTNREVIDTLNKINDNLNRLREDVKAQNNKEIRIPDFKIPDIKVPAATFIHPERPRRKTSFSFVRDVNGNIISATAEEE</sequence>
<comment type="caution">
    <text evidence="2">The sequence shown here is derived from an EMBL/GenBank/DDBJ whole genome shotgun (WGS) entry which is preliminary data.</text>
</comment>
<proteinExistence type="predicted"/>
<evidence type="ECO:0000313" key="2">
    <source>
        <dbReference type="EMBL" id="KKN12702.1"/>
    </source>
</evidence>
<name>A0A0F9NKZ4_9ZZZZ</name>
<gene>
    <name evidence="2" type="ORF">LCGC14_1013790</name>
</gene>
<accession>A0A0F9NKZ4</accession>
<reference evidence="2" key="1">
    <citation type="journal article" date="2015" name="Nature">
        <title>Complex archaea that bridge the gap between prokaryotes and eukaryotes.</title>
        <authorList>
            <person name="Spang A."/>
            <person name="Saw J.H."/>
            <person name="Jorgensen S.L."/>
            <person name="Zaremba-Niedzwiedzka K."/>
            <person name="Martijn J."/>
            <person name="Lind A.E."/>
            <person name="van Eijk R."/>
            <person name="Schleper C."/>
            <person name="Guy L."/>
            <person name="Ettema T.J."/>
        </authorList>
    </citation>
    <scope>NUCLEOTIDE SEQUENCE</scope>
</reference>
<keyword evidence="1" id="KW-0175">Coiled coil</keyword>
<protein>
    <submittedName>
        <fullName evidence="2">Uncharacterized protein</fullName>
    </submittedName>
</protein>
<dbReference type="EMBL" id="LAZR01004002">
    <property type="protein sequence ID" value="KKN12702.1"/>
    <property type="molecule type" value="Genomic_DNA"/>
</dbReference>
<dbReference type="AlphaFoldDB" id="A0A0F9NKZ4"/>